<gene>
    <name evidence="2" type="ORF">NEZAVI_LOCUS3138</name>
</gene>
<feature type="compositionally biased region" description="Basic and acidic residues" evidence="1">
    <location>
        <begin position="82"/>
        <end position="93"/>
    </location>
</feature>
<dbReference type="Proteomes" id="UP001152798">
    <property type="component" value="Chromosome 1"/>
</dbReference>
<sequence>MSNTASPRFETTSIISEPAHFAGSGWELPIESCCQGRTRTCAATCVAEYRSPDIYTDDKHNTWYTILKRNDGPLNNHLHTKRGAEERRGERRELRKRCSCPPQRTGGRLASLNVRFEK</sequence>
<dbReference type="EMBL" id="OV725077">
    <property type="protein sequence ID" value="CAH1392286.1"/>
    <property type="molecule type" value="Genomic_DNA"/>
</dbReference>
<reference evidence="2" key="1">
    <citation type="submission" date="2022-01" db="EMBL/GenBank/DDBJ databases">
        <authorList>
            <person name="King R."/>
        </authorList>
    </citation>
    <scope>NUCLEOTIDE SEQUENCE</scope>
</reference>
<proteinExistence type="predicted"/>
<dbReference type="AlphaFoldDB" id="A0A9P0EEE3"/>
<accession>A0A9P0EEE3</accession>
<protein>
    <submittedName>
        <fullName evidence="2">Uncharacterized protein</fullName>
    </submittedName>
</protein>
<organism evidence="2 3">
    <name type="scientific">Nezara viridula</name>
    <name type="common">Southern green stink bug</name>
    <name type="synonym">Cimex viridulus</name>
    <dbReference type="NCBI Taxonomy" id="85310"/>
    <lineage>
        <taxon>Eukaryota</taxon>
        <taxon>Metazoa</taxon>
        <taxon>Ecdysozoa</taxon>
        <taxon>Arthropoda</taxon>
        <taxon>Hexapoda</taxon>
        <taxon>Insecta</taxon>
        <taxon>Pterygota</taxon>
        <taxon>Neoptera</taxon>
        <taxon>Paraneoptera</taxon>
        <taxon>Hemiptera</taxon>
        <taxon>Heteroptera</taxon>
        <taxon>Panheteroptera</taxon>
        <taxon>Pentatomomorpha</taxon>
        <taxon>Pentatomoidea</taxon>
        <taxon>Pentatomidae</taxon>
        <taxon>Pentatominae</taxon>
        <taxon>Nezara</taxon>
    </lineage>
</organism>
<evidence type="ECO:0000313" key="2">
    <source>
        <dbReference type="EMBL" id="CAH1392286.1"/>
    </source>
</evidence>
<evidence type="ECO:0000256" key="1">
    <source>
        <dbReference type="SAM" id="MobiDB-lite"/>
    </source>
</evidence>
<evidence type="ECO:0000313" key="3">
    <source>
        <dbReference type="Proteomes" id="UP001152798"/>
    </source>
</evidence>
<name>A0A9P0EEE3_NEZVI</name>
<keyword evidence="3" id="KW-1185">Reference proteome</keyword>
<feature type="region of interest" description="Disordered" evidence="1">
    <location>
        <begin position="74"/>
        <end position="102"/>
    </location>
</feature>